<keyword evidence="1" id="KW-0808">Transferase</keyword>
<organism evidence="1 2">
    <name type="scientific">Telluria mixta</name>
    <dbReference type="NCBI Taxonomy" id="34071"/>
    <lineage>
        <taxon>Bacteria</taxon>
        <taxon>Pseudomonadati</taxon>
        <taxon>Pseudomonadota</taxon>
        <taxon>Betaproteobacteria</taxon>
        <taxon>Burkholderiales</taxon>
        <taxon>Oxalobacteraceae</taxon>
        <taxon>Telluria group</taxon>
        <taxon>Telluria</taxon>
    </lineage>
</organism>
<name>A0ABT2BUS1_9BURK</name>
<evidence type="ECO:0000313" key="1">
    <source>
        <dbReference type="EMBL" id="MCS0628712.1"/>
    </source>
</evidence>
<dbReference type="Gene3D" id="3.90.550.10">
    <property type="entry name" value="Spore Coat Polysaccharide Biosynthesis Protein SpsA, Chain A"/>
    <property type="match status" value="1"/>
</dbReference>
<evidence type="ECO:0000313" key="2">
    <source>
        <dbReference type="Proteomes" id="UP001165263"/>
    </source>
</evidence>
<keyword evidence="1" id="KW-0489">Methyltransferase</keyword>
<protein>
    <submittedName>
        <fullName evidence="1">Bifunctional glycosyltransferase/class I SAM-dependent methyltransferase</fullName>
    </submittedName>
</protein>
<dbReference type="EMBL" id="JANUHC010000002">
    <property type="protein sequence ID" value="MCS0628712.1"/>
    <property type="molecule type" value="Genomic_DNA"/>
</dbReference>
<proteinExistence type="predicted"/>
<keyword evidence="2" id="KW-1185">Reference proteome</keyword>
<gene>
    <name evidence="1" type="ORF">NX786_05145</name>
</gene>
<reference evidence="1" key="1">
    <citation type="submission" date="2022-08" db="EMBL/GenBank/DDBJ databases">
        <title>Reclassification of Massilia species as members of the genera Telluria, Duganella, Pseudoduganella, Mokoshia gen. nov. and Zemynaea gen. nov. using orthogonal and non-orthogonal genome-based approaches.</title>
        <authorList>
            <person name="Bowman J.P."/>
        </authorList>
    </citation>
    <scope>NUCLEOTIDE SEQUENCE</scope>
    <source>
        <strain evidence="1">LMG 11547</strain>
    </source>
</reference>
<dbReference type="SUPFAM" id="SSF53448">
    <property type="entry name" value="Nucleotide-diphospho-sugar transferases"/>
    <property type="match status" value="1"/>
</dbReference>
<dbReference type="SUPFAM" id="SSF53335">
    <property type="entry name" value="S-adenosyl-L-methionine-dependent methyltransferases"/>
    <property type="match status" value="1"/>
</dbReference>
<dbReference type="GO" id="GO:0032259">
    <property type="term" value="P:methylation"/>
    <property type="evidence" value="ECO:0007669"/>
    <property type="project" value="UniProtKB-KW"/>
</dbReference>
<dbReference type="PANTHER" id="PTHR43861">
    <property type="entry name" value="TRANS-ACONITATE 2-METHYLTRANSFERASE-RELATED"/>
    <property type="match status" value="1"/>
</dbReference>
<dbReference type="Gene3D" id="3.40.50.150">
    <property type="entry name" value="Vaccinia Virus protein VP39"/>
    <property type="match status" value="1"/>
</dbReference>
<dbReference type="InterPro" id="IPR029063">
    <property type="entry name" value="SAM-dependent_MTases_sf"/>
</dbReference>
<dbReference type="RefSeq" id="WP_259447938.1">
    <property type="nucleotide sequence ID" value="NZ_CP119520.1"/>
</dbReference>
<sequence length="436" mass="48148">MDNAIANIPVVTVSYNSPDLIEALLRTFRQFYPNKVYVIDGSRPEIAEQIAPVTARFPNVEFIPFGYNIHHGPGMTWAIENLPLSGQVLFLDSDVEIKRAGFLESLHSHLQPGMWGVGGIQQVNEQGYDRPDDGEVAYLHPACMLVDIDVVRRWPLPIKHGAPLITTMLAIHRAGRHDLIGHVDWVKDDFHSPDAIHFIRHPWQGTVKRTGGYHYDLPSAGSEVNAYLLHFMPEDAQRVVDVGCGDGTFAKAYRARFPIVRYTGIEKDAKLADLARPHCDYVFNADVETADWRLGAHTAGADCWVLGDVLSQVRDPAALLAMVRRQIAPGGKVVLSIRNSQHWSVFARLALGDLHYRADTPVAPGDLHLFTRATILDLLRAAGFNFIGGSPVVRDEPGRDAFLPAIRALAQAGNTDGELAVQDAQAWQFVIVAQAT</sequence>
<dbReference type="Pfam" id="PF13489">
    <property type="entry name" value="Methyltransf_23"/>
    <property type="match status" value="1"/>
</dbReference>
<dbReference type="GO" id="GO:0008168">
    <property type="term" value="F:methyltransferase activity"/>
    <property type="evidence" value="ECO:0007669"/>
    <property type="project" value="UniProtKB-KW"/>
</dbReference>
<dbReference type="InterPro" id="IPR029044">
    <property type="entry name" value="Nucleotide-diphossugar_trans"/>
</dbReference>
<dbReference type="CDD" id="cd02440">
    <property type="entry name" value="AdoMet_MTases"/>
    <property type="match status" value="1"/>
</dbReference>
<dbReference type="Proteomes" id="UP001165263">
    <property type="component" value="Unassembled WGS sequence"/>
</dbReference>
<accession>A0ABT2BUS1</accession>
<comment type="caution">
    <text evidence="1">The sequence shown here is derived from an EMBL/GenBank/DDBJ whole genome shotgun (WGS) entry which is preliminary data.</text>
</comment>